<evidence type="ECO:0000256" key="1">
    <source>
        <dbReference type="SAM" id="Phobius"/>
    </source>
</evidence>
<dbReference type="EMBL" id="VLKO01000002">
    <property type="protein sequence ID" value="TWI02233.1"/>
    <property type="molecule type" value="Genomic_DNA"/>
</dbReference>
<feature type="transmembrane region" description="Helical" evidence="1">
    <location>
        <begin position="12"/>
        <end position="37"/>
    </location>
</feature>
<sequence length="160" mass="18143">MKSQNSITRNSIIAGFFICSIFPILIFTKTLFIEILIAVGDFGLFGNQLFWGILFPLFIIFIFWNSAKKISLSVRQASYFQTCSQFSFQVSAKLIITLFATYIIGLFINGTSVVLGSQIYSQIIFSILMILFLSFLLMILTFISSLIIVKRSQNSQKQTI</sequence>
<evidence type="ECO:0000313" key="3">
    <source>
        <dbReference type="Proteomes" id="UP000317519"/>
    </source>
</evidence>
<keyword evidence="3" id="KW-1185">Reference proteome</keyword>
<reference evidence="2 3" key="1">
    <citation type="journal article" date="2015" name="Stand. Genomic Sci.">
        <title>Genomic Encyclopedia of Bacterial and Archaeal Type Strains, Phase III: the genomes of soil and plant-associated and newly described type strains.</title>
        <authorList>
            <person name="Whitman W.B."/>
            <person name="Woyke T."/>
            <person name="Klenk H.P."/>
            <person name="Zhou Y."/>
            <person name="Lilburn T.G."/>
            <person name="Beck B.J."/>
            <person name="De Vos P."/>
            <person name="Vandamme P."/>
            <person name="Eisen J.A."/>
            <person name="Garrity G."/>
            <person name="Hugenholtz P."/>
            <person name="Kyrpides N.C."/>
        </authorList>
    </citation>
    <scope>NUCLEOTIDE SEQUENCE [LARGE SCALE GENOMIC DNA]</scope>
    <source>
        <strain evidence="2 3">CGMCC 1.6847</strain>
    </source>
</reference>
<accession>A0ABY3FM45</accession>
<keyword evidence="1" id="KW-0812">Transmembrane</keyword>
<evidence type="ECO:0000313" key="2">
    <source>
        <dbReference type="EMBL" id="TWI02233.1"/>
    </source>
</evidence>
<name>A0ABY3FM45_9FLAO</name>
<feature type="transmembrane region" description="Helical" evidence="1">
    <location>
        <begin position="94"/>
        <end position="117"/>
    </location>
</feature>
<dbReference type="RefSeq" id="WP_144889413.1">
    <property type="nucleotide sequence ID" value="NZ_VLKO01000002.1"/>
</dbReference>
<dbReference type="Proteomes" id="UP000317519">
    <property type="component" value="Unassembled WGS sequence"/>
</dbReference>
<keyword evidence="1" id="KW-0472">Membrane</keyword>
<comment type="caution">
    <text evidence="2">The sequence shown here is derived from an EMBL/GenBank/DDBJ whole genome shotgun (WGS) entry which is preliminary data.</text>
</comment>
<gene>
    <name evidence="2" type="ORF">IQ05_00472</name>
</gene>
<keyword evidence="1" id="KW-1133">Transmembrane helix</keyword>
<feature type="transmembrane region" description="Helical" evidence="1">
    <location>
        <begin position="49"/>
        <end position="67"/>
    </location>
</feature>
<feature type="transmembrane region" description="Helical" evidence="1">
    <location>
        <begin position="123"/>
        <end position="149"/>
    </location>
</feature>
<proteinExistence type="predicted"/>
<organism evidence="2 3">
    <name type="scientific">Flavobacterium tiangeerense</name>
    <dbReference type="NCBI Taxonomy" id="459471"/>
    <lineage>
        <taxon>Bacteria</taxon>
        <taxon>Pseudomonadati</taxon>
        <taxon>Bacteroidota</taxon>
        <taxon>Flavobacteriia</taxon>
        <taxon>Flavobacteriales</taxon>
        <taxon>Flavobacteriaceae</taxon>
        <taxon>Flavobacterium</taxon>
    </lineage>
</organism>
<protein>
    <submittedName>
        <fullName evidence="2">Uncharacterized protein</fullName>
    </submittedName>
</protein>